<gene>
    <name evidence="5" type="ORF">NP493_122g07042</name>
</gene>
<dbReference type="EMBL" id="JAODUO010000121">
    <property type="protein sequence ID" value="KAK2188851.1"/>
    <property type="molecule type" value="Genomic_DNA"/>
</dbReference>
<evidence type="ECO:0000313" key="6">
    <source>
        <dbReference type="Proteomes" id="UP001209878"/>
    </source>
</evidence>
<evidence type="ECO:0000313" key="5">
    <source>
        <dbReference type="EMBL" id="KAK2188851.1"/>
    </source>
</evidence>
<feature type="domain" description="CUB" evidence="4">
    <location>
        <begin position="12"/>
        <end position="135"/>
    </location>
</feature>
<name>A0AAD9P641_RIDPI</name>
<dbReference type="SUPFAM" id="SSF49854">
    <property type="entry name" value="Spermadhesin, CUB domain"/>
    <property type="match status" value="1"/>
</dbReference>
<dbReference type="PANTHER" id="PTHR24251">
    <property type="entry name" value="OVOCHYMASE-RELATED"/>
    <property type="match status" value="1"/>
</dbReference>
<accession>A0AAD9P641</accession>
<keyword evidence="1" id="KW-0677">Repeat</keyword>
<evidence type="ECO:0000256" key="1">
    <source>
        <dbReference type="ARBA" id="ARBA00022737"/>
    </source>
</evidence>
<protein>
    <recommendedName>
        <fullName evidence="4">CUB domain-containing protein</fullName>
    </recommendedName>
</protein>
<organism evidence="5 6">
    <name type="scientific">Ridgeia piscesae</name>
    <name type="common">Tubeworm</name>
    <dbReference type="NCBI Taxonomy" id="27915"/>
    <lineage>
        <taxon>Eukaryota</taxon>
        <taxon>Metazoa</taxon>
        <taxon>Spiralia</taxon>
        <taxon>Lophotrochozoa</taxon>
        <taxon>Annelida</taxon>
        <taxon>Polychaeta</taxon>
        <taxon>Sedentaria</taxon>
        <taxon>Canalipalpata</taxon>
        <taxon>Sabellida</taxon>
        <taxon>Siboglinidae</taxon>
        <taxon>Ridgeia</taxon>
    </lineage>
</organism>
<reference evidence="5" key="1">
    <citation type="journal article" date="2023" name="Mol. Biol. Evol.">
        <title>Third-Generation Sequencing Reveals the Adaptive Role of the Epigenome in Three Deep-Sea Polychaetes.</title>
        <authorList>
            <person name="Perez M."/>
            <person name="Aroh O."/>
            <person name="Sun Y."/>
            <person name="Lan Y."/>
            <person name="Juniper S.K."/>
            <person name="Young C.R."/>
            <person name="Angers B."/>
            <person name="Qian P.Y."/>
        </authorList>
    </citation>
    <scope>NUCLEOTIDE SEQUENCE</scope>
    <source>
        <strain evidence="5">R07B-5</strain>
    </source>
</reference>
<dbReference type="InterPro" id="IPR000859">
    <property type="entry name" value="CUB_dom"/>
</dbReference>
<keyword evidence="2" id="KW-1015">Disulfide bond</keyword>
<evidence type="ECO:0000256" key="2">
    <source>
        <dbReference type="ARBA" id="ARBA00023157"/>
    </source>
</evidence>
<evidence type="ECO:0000256" key="3">
    <source>
        <dbReference type="PROSITE-ProRule" id="PRU00059"/>
    </source>
</evidence>
<dbReference type="SMART" id="SM00042">
    <property type="entry name" value="CUB"/>
    <property type="match status" value="1"/>
</dbReference>
<dbReference type="Gene3D" id="2.60.120.290">
    <property type="entry name" value="Spermadhesin, CUB domain"/>
    <property type="match status" value="1"/>
</dbReference>
<dbReference type="Pfam" id="PF00431">
    <property type="entry name" value="CUB"/>
    <property type="match status" value="1"/>
</dbReference>
<sequence length="138" mass="16122">MAPTTTPLPPRCGRRFTLTRYYTRITSPGYDMDKHYGHNQQCTWVIKVPANRILMFRFKGDFSIFTYPGSGKCIDWVEVRTMENTRGNNVDRVCGYKRPRGLWRSKKGLVITFKASSTVPWIPLRRGFQASIYAYRRS</sequence>
<dbReference type="Proteomes" id="UP001209878">
    <property type="component" value="Unassembled WGS sequence"/>
</dbReference>
<dbReference type="InterPro" id="IPR035914">
    <property type="entry name" value="Sperma_CUB_dom_sf"/>
</dbReference>
<dbReference type="PROSITE" id="PS01180">
    <property type="entry name" value="CUB"/>
    <property type="match status" value="1"/>
</dbReference>
<dbReference type="CDD" id="cd00041">
    <property type="entry name" value="CUB"/>
    <property type="match status" value="1"/>
</dbReference>
<evidence type="ECO:0000259" key="4">
    <source>
        <dbReference type="PROSITE" id="PS01180"/>
    </source>
</evidence>
<keyword evidence="6" id="KW-1185">Reference proteome</keyword>
<dbReference type="AlphaFoldDB" id="A0AAD9P641"/>
<comment type="caution">
    <text evidence="5">The sequence shown here is derived from an EMBL/GenBank/DDBJ whole genome shotgun (WGS) entry which is preliminary data.</text>
</comment>
<proteinExistence type="predicted"/>
<comment type="caution">
    <text evidence="3">Lacks conserved residue(s) required for the propagation of feature annotation.</text>
</comment>